<proteinExistence type="predicted"/>
<reference evidence="1 2" key="1">
    <citation type="submission" date="2017-06" db="EMBL/GenBank/DDBJ databases">
        <title>Genome of Fusarium nygamai isolate CS10214.</title>
        <authorList>
            <person name="Gardiner D.M."/>
            <person name="Obanor F."/>
            <person name="Kazan K."/>
        </authorList>
    </citation>
    <scope>NUCLEOTIDE SEQUENCE [LARGE SCALE GENOMIC DNA]</scope>
    <source>
        <strain evidence="1 2">CS10214</strain>
    </source>
</reference>
<name>A0A2K0WC43_GIBNY</name>
<dbReference type="STRING" id="42673.A0A2K0WC43"/>
<comment type="caution">
    <text evidence="1">The sequence shown here is derived from an EMBL/GenBank/DDBJ whole genome shotgun (WGS) entry which is preliminary data.</text>
</comment>
<dbReference type="Proteomes" id="UP000236664">
    <property type="component" value="Unassembled WGS sequence"/>
</dbReference>
<dbReference type="AlphaFoldDB" id="A0A2K0WC43"/>
<dbReference type="EMBL" id="MTQA01000087">
    <property type="protein sequence ID" value="PNP79854.1"/>
    <property type="molecule type" value="Genomic_DNA"/>
</dbReference>
<evidence type="ECO:0000313" key="2">
    <source>
        <dbReference type="Proteomes" id="UP000236664"/>
    </source>
</evidence>
<keyword evidence="2" id="KW-1185">Reference proteome</keyword>
<evidence type="ECO:0008006" key="3">
    <source>
        <dbReference type="Google" id="ProtNLM"/>
    </source>
</evidence>
<gene>
    <name evidence="1" type="ORF">FNYG_06551</name>
</gene>
<dbReference type="OrthoDB" id="4314040at2759"/>
<sequence length="375" mass="40847">MAGVPKALGCDACRKQKKKVGIGVKRFVFKSENTQAAKKHTAPSSALSNEKTLVAGNLVHILEFDNPGYDISTYGWFVKDLPRHVGSSKPLDAAIAAFVTGFAPLKDRSVSKVDALDKYVFALRALREAMKDTEPAFSADNMCSIYLISICQEWLGSDGAVTGAGSVNSKHHEVLAYLLQNAILKSQFNTSDKPFMQTIFSIVVLESFTNLNIQLGPWFWQALSVLGDAARPLKSGDGTSFASLNIGTMGEMSCFIRDPDRYLYQIQCTYALIQTEHPRLIKAADEAVAKAKASGSTFLQRRMGIRFHAAIAAMLTMATILNRILRSYDGDPVLVSDAKRYADESIVLGRAASYNRPIAASAVASPLALSFELLF</sequence>
<evidence type="ECO:0000313" key="1">
    <source>
        <dbReference type="EMBL" id="PNP79854.1"/>
    </source>
</evidence>
<organism evidence="1 2">
    <name type="scientific">Gibberella nygamai</name>
    <name type="common">Bean root rot disease fungus</name>
    <name type="synonym">Fusarium nygamai</name>
    <dbReference type="NCBI Taxonomy" id="42673"/>
    <lineage>
        <taxon>Eukaryota</taxon>
        <taxon>Fungi</taxon>
        <taxon>Dikarya</taxon>
        <taxon>Ascomycota</taxon>
        <taxon>Pezizomycotina</taxon>
        <taxon>Sordariomycetes</taxon>
        <taxon>Hypocreomycetidae</taxon>
        <taxon>Hypocreales</taxon>
        <taxon>Nectriaceae</taxon>
        <taxon>Fusarium</taxon>
        <taxon>Fusarium fujikuroi species complex</taxon>
    </lineage>
</organism>
<accession>A0A2K0WC43</accession>
<protein>
    <recommendedName>
        <fullName evidence="3">Transcription factor domain-containing protein</fullName>
    </recommendedName>
</protein>